<comment type="caution">
    <text evidence="3">The sequence shown here is derived from an EMBL/GenBank/DDBJ whole genome shotgun (WGS) entry which is preliminary data.</text>
</comment>
<evidence type="ECO:0000256" key="2">
    <source>
        <dbReference type="SAM" id="SignalP"/>
    </source>
</evidence>
<proteinExistence type="predicted"/>
<name>G5K3C0_9STRE</name>
<feature type="compositionally biased region" description="Basic and acidic residues" evidence="1">
    <location>
        <begin position="31"/>
        <end position="54"/>
    </location>
</feature>
<evidence type="ECO:0000256" key="1">
    <source>
        <dbReference type="SAM" id="MobiDB-lite"/>
    </source>
</evidence>
<dbReference type="EMBL" id="AEUX02000006">
    <property type="protein sequence ID" value="EHI69554.1"/>
    <property type="molecule type" value="Genomic_DNA"/>
</dbReference>
<evidence type="ECO:0000313" key="4">
    <source>
        <dbReference type="Proteomes" id="UP000003330"/>
    </source>
</evidence>
<keyword evidence="4" id="KW-1185">Reference proteome</keyword>
<dbReference type="AlphaFoldDB" id="G5K3C0"/>
<reference evidence="3 4" key="1">
    <citation type="journal article" date="2014" name="Int. J. Syst. Evol. Microbiol.">
        <title>Phylogenomics and the dynamic genome evolution of the genus Streptococcus.</title>
        <authorList>
            <consortium name="The Broad Institute Genome Sequencing Platform"/>
            <person name="Richards V.P."/>
            <person name="Palmer S.R."/>
            <person name="Pavinski Bitar P.D."/>
            <person name="Qin X."/>
            <person name="Weinstock G.M."/>
            <person name="Highlander S.K."/>
            <person name="Town C.D."/>
            <person name="Burne R.A."/>
            <person name="Stanhope M.J."/>
        </authorList>
    </citation>
    <scope>NUCLEOTIDE SEQUENCE [LARGE SCALE GENOMIC DNA]</scope>
    <source>
        <strain evidence="3 4">707-05</strain>
    </source>
</reference>
<feature type="signal peptide" evidence="2">
    <location>
        <begin position="1"/>
        <end position="19"/>
    </location>
</feature>
<dbReference type="RefSeq" id="WP_008088998.1">
    <property type="nucleotide sequence ID" value="NZ_AEUX02000006.1"/>
</dbReference>
<dbReference type="NCBIfam" id="TIGR01363">
    <property type="entry name" value="strep_his_triad"/>
    <property type="match status" value="1"/>
</dbReference>
<dbReference type="Pfam" id="PF04270">
    <property type="entry name" value="Strep_his_triad"/>
    <property type="match status" value="2"/>
</dbReference>
<dbReference type="PROSITE" id="PS51257">
    <property type="entry name" value="PROKAR_LIPOPROTEIN"/>
    <property type="match status" value="1"/>
</dbReference>
<gene>
    <name evidence="3" type="ORF">STRIC_1288</name>
</gene>
<keyword evidence="2" id="KW-0732">Signal</keyword>
<organism evidence="3 4">
    <name type="scientific">Streptococcus ictaluri 707-05</name>
    <dbReference type="NCBI Taxonomy" id="764299"/>
    <lineage>
        <taxon>Bacteria</taxon>
        <taxon>Bacillati</taxon>
        <taxon>Bacillota</taxon>
        <taxon>Bacilli</taxon>
        <taxon>Lactobacillales</taxon>
        <taxon>Streptococcaceae</taxon>
        <taxon>Streptococcus</taxon>
    </lineage>
</organism>
<dbReference type="eggNOG" id="ENOG502Z9HZ">
    <property type="taxonomic scope" value="Bacteria"/>
</dbReference>
<feature type="chain" id="PRO_5039132859" evidence="2">
    <location>
        <begin position="20"/>
        <end position="149"/>
    </location>
</feature>
<evidence type="ECO:0000313" key="3">
    <source>
        <dbReference type="EMBL" id="EHI69554.1"/>
    </source>
</evidence>
<sequence length="149" mass="16969">MKNKLALLMGIFLSLGLLTACHTKKTTTSRPMDEKSIQSSQKSKELKEEVDKTPDQIEKEEGIAAEQIVVSISDDGFVTSHGDHYHFYNGEVPYDSLFSSDVLAPEGYQFDQSHVLYEVKNGYIVKVDDQFCFYLSDPEHKDNLRIEKE</sequence>
<accession>G5K3C0</accession>
<dbReference type="Gene3D" id="3.10.50.90">
    <property type="match status" value="1"/>
</dbReference>
<protein>
    <submittedName>
        <fullName evidence="3">Histidine triad domain protein</fullName>
    </submittedName>
</protein>
<dbReference type="STRING" id="764299.STRIC_1288"/>
<dbReference type="Proteomes" id="UP000003330">
    <property type="component" value="Unassembled WGS sequence"/>
</dbReference>
<dbReference type="InterPro" id="IPR006270">
    <property type="entry name" value="Strep_his_triad_rpt"/>
</dbReference>
<feature type="region of interest" description="Disordered" evidence="1">
    <location>
        <begin position="27"/>
        <end position="54"/>
    </location>
</feature>
<dbReference type="InterPro" id="IPR023832">
    <property type="entry name" value="His_triad_protein"/>
</dbReference>
<dbReference type="OrthoDB" id="3264350at2"/>